<dbReference type="KEGG" id="lfp:Y981_03760"/>
<dbReference type="AlphaFoldDB" id="A0A059Y1X4"/>
<keyword evidence="3" id="KW-1185">Reference proteome</keyword>
<sequence>MTVGPSDHKMICWSKLNFGQNDFSPARHDPDRSIPGRKTGEDPYTVNFAEDFRGGMIEG</sequence>
<reference evidence="2 3" key="2">
    <citation type="journal article" date="2015" name="Biomed. Res. Int.">
        <title>Effects of Arsenite Resistance on the Growth and Functional Gene Expression of Leptospirillum ferriphilum and Acidithiobacillus thiooxidans in Pure Culture and Coculture.</title>
        <authorList>
            <person name="Jiang H."/>
            <person name="Liang Y."/>
            <person name="Yin H."/>
            <person name="Xiao Y."/>
            <person name="Guo X."/>
            <person name="Xu Y."/>
            <person name="Hu Q."/>
            <person name="Liu H."/>
            <person name="Liu X."/>
        </authorList>
    </citation>
    <scope>NUCLEOTIDE SEQUENCE [LARGE SCALE GENOMIC DNA]</scope>
    <source>
        <strain evidence="2 3">YSK</strain>
    </source>
</reference>
<evidence type="ECO:0000313" key="2">
    <source>
        <dbReference type="EMBL" id="AIA31571.1"/>
    </source>
</evidence>
<gene>
    <name evidence="2" type="ORF">Y981_03760</name>
</gene>
<name>A0A059Y1X4_9BACT</name>
<organism evidence="2 3">
    <name type="scientific">Leptospirillum ferriphilum YSK</name>
    <dbReference type="NCBI Taxonomy" id="1441628"/>
    <lineage>
        <taxon>Bacteria</taxon>
        <taxon>Pseudomonadati</taxon>
        <taxon>Nitrospirota</taxon>
        <taxon>Nitrospiria</taxon>
        <taxon>Nitrospirales</taxon>
        <taxon>Nitrospiraceae</taxon>
        <taxon>Leptospirillum</taxon>
    </lineage>
</organism>
<proteinExistence type="predicted"/>
<dbReference type="Proteomes" id="UP000027059">
    <property type="component" value="Chromosome"/>
</dbReference>
<dbReference type="EMBL" id="CP007243">
    <property type="protein sequence ID" value="AIA31571.1"/>
    <property type="molecule type" value="Genomic_DNA"/>
</dbReference>
<evidence type="ECO:0000313" key="3">
    <source>
        <dbReference type="Proteomes" id="UP000027059"/>
    </source>
</evidence>
<evidence type="ECO:0000256" key="1">
    <source>
        <dbReference type="SAM" id="MobiDB-lite"/>
    </source>
</evidence>
<protein>
    <submittedName>
        <fullName evidence="2">Uncharacterized protein</fullName>
    </submittedName>
</protein>
<feature type="compositionally biased region" description="Basic and acidic residues" evidence="1">
    <location>
        <begin position="25"/>
        <end position="41"/>
    </location>
</feature>
<reference evidence="3" key="1">
    <citation type="submission" date="2014-02" db="EMBL/GenBank/DDBJ databases">
        <title>Complete genome sequence and comparative genomic analysis of the nitrogen-fixing bacterium Leptospirillum ferriphilum YSK.</title>
        <authorList>
            <person name="Guo X."/>
            <person name="Yin H."/>
            <person name="Liang Y."/>
            <person name="Hu Q."/>
            <person name="Ma L."/>
            <person name="Xiao Y."/>
            <person name="Zhang X."/>
            <person name="Qiu G."/>
            <person name="Liu X."/>
        </authorList>
    </citation>
    <scope>NUCLEOTIDE SEQUENCE [LARGE SCALE GENOMIC DNA]</scope>
    <source>
        <strain evidence="3">YSK</strain>
    </source>
</reference>
<accession>A0A059Y1X4</accession>
<feature type="region of interest" description="Disordered" evidence="1">
    <location>
        <begin position="22"/>
        <end position="45"/>
    </location>
</feature>
<dbReference type="HOGENOM" id="CLU_210330_0_0_0"/>